<gene>
    <name evidence="2" type="ORF">PFISCL1PPCAC_3169</name>
</gene>
<evidence type="ECO:0000256" key="1">
    <source>
        <dbReference type="SAM" id="Phobius"/>
    </source>
</evidence>
<dbReference type="Proteomes" id="UP001432322">
    <property type="component" value="Unassembled WGS sequence"/>
</dbReference>
<keyword evidence="1" id="KW-1133">Transmembrane helix</keyword>
<accession>A0AAV5UX70</accession>
<feature type="transmembrane region" description="Helical" evidence="1">
    <location>
        <begin position="50"/>
        <end position="73"/>
    </location>
</feature>
<dbReference type="EMBL" id="BTSY01000001">
    <property type="protein sequence ID" value="GMT11872.1"/>
    <property type="molecule type" value="Genomic_DNA"/>
</dbReference>
<feature type="transmembrane region" description="Helical" evidence="1">
    <location>
        <begin position="20"/>
        <end position="38"/>
    </location>
</feature>
<comment type="caution">
    <text evidence="2">The sequence shown here is derived from an EMBL/GenBank/DDBJ whole genome shotgun (WGS) entry which is preliminary data.</text>
</comment>
<evidence type="ECO:0000313" key="2">
    <source>
        <dbReference type="EMBL" id="GMT11872.1"/>
    </source>
</evidence>
<reference evidence="2" key="1">
    <citation type="submission" date="2023-10" db="EMBL/GenBank/DDBJ databases">
        <title>Genome assembly of Pristionchus species.</title>
        <authorList>
            <person name="Yoshida K."/>
            <person name="Sommer R.J."/>
        </authorList>
    </citation>
    <scope>NUCLEOTIDE SEQUENCE</scope>
    <source>
        <strain evidence="2">RS5133</strain>
    </source>
</reference>
<proteinExistence type="predicted"/>
<dbReference type="AlphaFoldDB" id="A0AAV5UX70"/>
<keyword evidence="1" id="KW-0812">Transmembrane</keyword>
<organism evidence="2 3">
    <name type="scientific">Pristionchus fissidentatus</name>
    <dbReference type="NCBI Taxonomy" id="1538716"/>
    <lineage>
        <taxon>Eukaryota</taxon>
        <taxon>Metazoa</taxon>
        <taxon>Ecdysozoa</taxon>
        <taxon>Nematoda</taxon>
        <taxon>Chromadorea</taxon>
        <taxon>Rhabditida</taxon>
        <taxon>Rhabditina</taxon>
        <taxon>Diplogasteromorpha</taxon>
        <taxon>Diplogasteroidea</taxon>
        <taxon>Neodiplogasteridae</taxon>
        <taxon>Pristionchus</taxon>
    </lineage>
</organism>
<name>A0AAV5UX70_9BILA</name>
<sequence length="113" mass="13017">MAYDYSECAHKRGLDDFKSYHAVGDFILCAMLITYIARNSQLREKYMKNFLVIVLVQMFLAAVQLTYDVAFYGRCWTKQAPRLTVFVQIICLIVVRTTPSFTMGALLCLRISI</sequence>
<protein>
    <submittedName>
        <fullName evidence="2">Uncharacterized protein</fullName>
    </submittedName>
</protein>
<evidence type="ECO:0000313" key="3">
    <source>
        <dbReference type="Proteomes" id="UP001432322"/>
    </source>
</evidence>
<keyword evidence="3" id="KW-1185">Reference proteome</keyword>
<feature type="transmembrane region" description="Helical" evidence="1">
    <location>
        <begin position="85"/>
        <end position="109"/>
    </location>
</feature>
<keyword evidence="1" id="KW-0472">Membrane</keyword>
<feature type="non-terminal residue" evidence="2">
    <location>
        <position position="113"/>
    </location>
</feature>